<dbReference type="EMBL" id="JSAQ01000001">
    <property type="protein sequence ID" value="KGO07090.1"/>
    <property type="molecule type" value="Genomic_DNA"/>
</dbReference>
<comment type="caution">
    <text evidence="3">The sequence shown here is derived from an EMBL/GenBank/DDBJ whole genome shotgun (WGS) entry which is preliminary data.</text>
</comment>
<organism evidence="3 4">
    <name type="scientific">Dokdonia donghaensis DSW-1</name>
    <dbReference type="NCBI Taxonomy" id="1300343"/>
    <lineage>
        <taxon>Bacteria</taxon>
        <taxon>Pseudomonadati</taxon>
        <taxon>Bacteroidota</taxon>
        <taxon>Flavobacteriia</taxon>
        <taxon>Flavobacteriales</taxon>
        <taxon>Flavobacteriaceae</taxon>
        <taxon>Dokdonia</taxon>
    </lineage>
</organism>
<dbReference type="PANTHER" id="PTHR45566:SF2">
    <property type="entry name" value="NARL SUBFAMILY"/>
    <property type="match status" value="1"/>
</dbReference>
<dbReference type="InterPro" id="IPR051015">
    <property type="entry name" value="EvgA-like"/>
</dbReference>
<dbReference type="InterPro" id="IPR011006">
    <property type="entry name" value="CheY-like_superfamily"/>
</dbReference>
<proteinExistence type="predicted"/>
<evidence type="ECO:0000256" key="1">
    <source>
        <dbReference type="PROSITE-ProRule" id="PRU00169"/>
    </source>
</evidence>
<dbReference type="Proteomes" id="UP000030140">
    <property type="component" value="Unassembled WGS sequence"/>
</dbReference>
<dbReference type="PANTHER" id="PTHR45566">
    <property type="entry name" value="HTH-TYPE TRANSCRIPTIONAL REGULATOR YHJB-RELATED"/>
    <property type="match status" value="1"/>
</dbReference>
<evidence type="ECO:0000313" key="3">
    <source>
        <dbReference type="EMBL" id="KGO07090.1"/>
    </source>
</evidence>
<dbReference type="KEGG" id="ddo:I597_0817"/>
<keyword evidence="4" id="KW-1185">Reference proteome</keyword>
<accession>A0A0A2H367</accession>
<feature type="modified residue" description="4-aspartylphosphate" evidence="1">
    <location>
        <position position="59"/>
    </location>
</feature>
<dbReference type="RefSeq" id="WP_035326663.1">
    <property type="nucleotide sequence ID" value="NZ_CP015125.1"/>
</dbReference>
<dbReference type="GO" id="GO:0000160">
    <property type="term" value="P:phosphorelay signal transduction system"/>
    <property type="evidence" value="ECO:0007669"/>
    <property type="project" value="InterPro"/>
</dbReference>
<name>A0A0A2H367_9FLAO</name>
<evidence type="ECO:0000259" key="2">
    <source>
        <dbReference type="PROSITE" id="PS50110"/>
    </source>
</evidence>
<protein>
    <submittedName>
        <fullName evidence="3">Transcriptional regulator</fullName>
    </submittedName>
</protein>
<evidence type="ECO:0000313" key="4">
    <source>
        <dbReference type="Proteomes" id="UP000030140"/>
    </source>
</evidence>
<dbReference type="InterPro" id="IPR001789">
    <property type="entry name" value="Sig_transdc_resp-reg_receiver"/>
</dbReference>
<reference evidence="3 4" key="1">
    <citation type="submission" date="2014-10" db="EMBL/GenBank/DDBJ databases">
        <title>Draft genome sequence of the proteorhodopsin-containing marine bacterium Dokdonia donghaensis.</title>
        <authorList>
            <person name="Gomez-Consarnau L."/>
            <person name="Gonzalez J.M."/>
            <person name="Riedel T."/>
            <person name="Jaenicke S."/>
            <person name="Wagner-Doebler I."/>
            <person name="Fuhrman J.A."/>
        </authorList>
    </citation>
    <scope>NUCLEOTIDE SEQUENCE [LARGE SCALE GENOMIC DNA]</scope>
    <source>
        <strain evidence="3 4">DSW-1</strain>
    </source>
</reference>
<dbReference type="Gene3D" id="3.40.50.2300">
    <property type="match status" value="1"/>
</dbReference>
<dbReference type="SUPFAM" id="SSF52172">
    <property type="entry name" value="CheY-like"/>
    <property type="match status" value="1"/>
</dbReference>
<dbReference type="OrthoDB" id="659223at2"/>
<dbReference type="PATRIC" id="fig|1300343.5.peg.829"/>
<keyword evidence="1" id="KW-0597">Phosphoprotein</keyword>
<feature type="domain" description="Response regulatory" evidence="2">
    <location>
        <begin position="4"/>
        <end position="132"/>
    </location>
</feature>
<sequence length="221" mass="24949">MFKKVLIADDLVSINEGVSHTLSGLNINGVKQVTYCDKAYLQIKKADRDNLPYDLLITDLSFTADHRKQRFSSGDALAEVVKKEHPEIKVIVYSVEDRFQRVRQLYNDVHIDAFVCKGRDGITELKDAIKTVSEGNRYISPKVGMALSNNANLEINEYDITLMRLLSYGYSQEEISNDLKEKNVSPSSVSAIEKKLNKLKIQFRANNAIHLVALVKDMGLI</sequence>
<gene>
    <name evidence="3" type="ORF">NV36_09725</name>
</gene>
<dbReference type="PROSITE" id="PS50110">
    <property type="entry name" value="RESPONSE_REGULATORY"/>
    <property type="match status" value="1"/>
</dbReference>
<dbReference type="AlphaFoldDB" id="A0A0A2H367"/>